<organism evidence="1 2">
    <name type="scientific">Martelella endophytica</name>
    <dbReference type="NCBI Taxonomy" id="1486262"/>
    <lineage>
        <taxon>Bacteria</taxon>
        <taxon>Pseudomonadati</taxon>
        <taxon>Pseudomonadota</taxon>
        <taxon>Alphaproteobacteria</taxon>
        <taxon>Hyphomicrobiales</taxon>
        <taxon>Aurantimonadaceae</taxon>
        <taxon>Martelella</taxon>
    </lineage>
</organism>
<dbReference type="HOGENOM" id="CLU_2167935_0_0_5"/>
<evidence type="ECO:0008006" key="3">
    <source>
        <dbReference type="Google" id="ProtNLM"/>
    </source>
</evidence>
<protein>
    <recommendedName>
        <fullName evidence="3">DUF982 domain-containing protein</fullName>
    </recommendedName>
</protein>
<reference evidence="1 2" key="1">
    <citation type="journal article" date="2015" name="Genome Announc.">
        <title>Complete genome sequence of Martelella endophytica YC6887, which has antifungal activity associated with a halophyte.</title>
        <authorList>
            <person name="Khan A."/>
            <person name="Khan H."/>
            <person name="Chung E.J."/>
            <person name="Hossain M.T."/>
            <person name="Chung Y.R."/>
        </authorList>
    </citation>
    <scope>NUCLEOTIDE SEQUENCE [LARGE SCALE GENOMIC DNA]</scope>
    <source>
        <strain evidence="1">YC6887</strain>
    </source>
</reference>
<dbReference type="Proteomes" id="UP000032611">
    <property type="component" value="Chromosome"/>
</dbReference>
<dbReference type="KEGG" id="mey:TM49_18990"/>
<gene>
    <name evidence="1" type="ORF">TM49_18990</name>
</gene>
<dbReference type="AlphaFoldDB" id="A0A0D5LV73"/>
<evidence type="ECO:0000313" key="2">
    <source>
        <dbReference type="Proteomes" id="UP000032611"/>
    </source>
</evidence>
<accession>A0A0D5LV73</accession>
<dbReference type="Pfam" id="PF06169">
    <property type="entry name" value="DUF982"/>
    <property type="match status" value="1"/>
</dbReference>
<sequence length="110" mass="11497">MEDQSMSGIFAQWIAPVYLRFGDGHPLAVTGPAEARSLLSGHWPWRAGPHYATAVTYCDLALAGPGWLALAREAFIAAALEAGLFGGHSTDDLKFVSGSPGIEANGLAAE</sequence>
<dbReference type="Gene3D" id="6.10.250.730">
    <property type="match status" value="1"/>
</dbReference>
<proteinExistence type="predicted"/>
<dbReference type="InterPro" id="IPR010385">
    <property type="entry name" value="DUF982"/>
</dbReference>
<evidence type="ECO:0000313" key="1">
    <source>
        <dbReference type="EMBL" id="AJY47283.1"/>
    </source>
</evidence>
<dbReference type="PATRIC" id="fig|1486262.3.peg.3930"/>
<keyword evidence="2" id="KW-1185">Reference proteome</keyword>
<dbReference type="EMBL" id="CP010803">
    <property type="protein sequence ID" value="AJY47283.1"/>
    <property type="molecule type" value="Genomic_DNA"/>
</dbReference>
<name>A0A0D5LV73_MAREN</name>